<name>A0A7W8D453_9FIRM</name>
<dbReference type="AlphaFoldDB" id="A0A7W8D453"/>
<protein>
    <recommendedName>
        <fullName evidence="1">ATP-grasp domain-containing protein</fullName>
    </recommendedName>
</protein>
<accession>A0A7W8D453</accession>
<evidence type="ECO:0000313" key="2">
    <source>
        <dbReference type="EMBL" id="MBB5185210.1"/>
    </source>
</evidence>
<feature type="domain" description="ATP-grasp" evidence="1">
    <location>
        <begin position="12"/>
        <end position="138"/>
    </location>
</feature>
<dbReference type="EMBL" id="JACHHD010000012">
    <property type="protein sequence ID" value="MBB5185210.1"/>
    <property type="molecule type" value="Genomic_DNA"/>
</dbReference>
<gene>
    <name evidence="2" type="ORF">HNQ43_001263</name>
</gene>
<dbReference type="Proteomes" id="UP000521313">
    <property type="component" value="Unassembled WGS sequence"/>
</dbReference>
<reference evidence="2 3" key="1">
    <citation type="submission" date="2020-08" db="EMBL/GenBank/DDBJ databases">
        <title>Genomic Encyclopedia of Type Strains, Phase IV (KMG-IV): sequencing the most valuable type-strain genomes for metagenomic binning, comparative biology and taxonomic classification.</title>
        <authorList>
            <person name="Goeker M."/>
        </authorList>
    </citation>
    <scope>NUCLEOTIDE SEQUENCE [LARGE SCALE GENOMIC DNA]</scope>
    <source>
        <strain evidence="2 3">DSM 26963</strain>
    </source>
</reference>
<proteinExistence type="predicted"/>
<evidence type="ECO:0000259" key="1">
    <source>
        <dbReference type="Pfam" id="PF14243"/>
    </source>
</evidence>
<sequence length="150" mass="17831">MKSVKDSRFPKYFDASFDQNQFDRYMKEFYQYRGNLLTGGICIKEYVDLKKYENHTNEVRVFYFDQNIISVCQNSDQPENAPMPPVELIQKYQFLDSRFYTIDYAELKDGSWIIIETGDGSVSGIPPKQDLEEFYKSLCRIIQKRKDVLR</sequence>
<dbReference type="Pfam" id="PF14243">
    <property type="entry name" value="R2K_3"/>
    <property type="match status" value="1"/>
</dbReference>
<comment type="caution">
    <text evidence="2">The sequence shown here is derived from an EMBL/GenBank/DDBJ whole genome shotgun (WGS) entry which is preliminary data.</text>
</comment>
<organism evidence="2 3">
    <name type="scientific">Faecalicoccus acidiformans</name>
    <dbReference type="NCBI Taxonomy" id="915173"/>
    <lineage>
        <taxon>Bacteria</taxon>
        <taxon>Bacillati</taxon>
        <taxon>Bacillota</taxon>
        <taxon>Erysipelotrichia</taxon>
        <taxon>Erysipelotrichales</taxon>
        <taxon>Erysipelotrichaceae</taxon>
        <taxon>Faecalicoccus</taxon>
    </lineage>
</organism>
<evidence type="ECO:0000313" key="3">
    <source>
        <dbReference type="Proteomes" id="UP000521313"/>
    </source>
</evidence>
<dbReference type="InterPro" id="IPR025643">
    <property type="entry name" value="R2K_3"/>
</dbReference>